<sequence length="222" mass="23628">MSAANVRLQLQFDLELAVPASVAALDHARLCQKLAELLGPTVIQGLPVIAGKQLAKAEVRVVKHHHRLDAQARAVARIEPARIVEAAPHLTDAEVATLAARAAARLPAAEADQAGYLRSQALALVNEYRLVGCRVDALLSNGKPTQIEGKLNLTNGHIFLDSSHRQTRLQQAQGPLRVAVGETDVVLAAECSGHTLTGPVLDVAVKQLVPHRAALLARWQAG</sequence>
<proteinExistence type="predicted"/>
<keyword evidence="2" id="KW-1185">Reference proteome</keyword>
<reference evidence="2" key="1">
    <citation type="journal article" date="2019" name="Int. J. Syst. Evol. Microbiol.">
        <title>The Global Catalogue of Microorganisms (GCM) 10K type strain sequencing project: providing services to taxonomists for standard genome sequencing and annotation.</title>
        <authorList>
            <consortium name="The Broad Institute Genomics Platform"/>
            <consortium name="The Broad Institute Genome Sequencing Center for Infectious Disease"/>
            <person name="Wu L."/>
            <person name="Ma J."/>
        </authorList>
    </citation>
    <scope>NUCLEOTIDE SEQUENCE [LARGE SCALE GENOMIC DNA]</scope>
    <source>
        <strain evidence="2">NBRC 102407</strain>
    </source>
</reference>
<evidence type="ECO:0000313" key="1">
    <source>
        <dbReference type="EMBL" id="GLT23902.1"/>
    </source>
</evidence>
<dbReference type="EMBL" id="BSPX01000064">
    <property type="protein sequence ID" value="GLT23902.1"/>
    <property type="molecule type" value="Genomic_DNA"/>
</dbReference>
<protein>
    <recommendedName>
        <fullName evidence="3">DUF342 domain-containing protein</fullName>
    </recommendedName>
</protein>
<gene>
    <name evidence="1" type="ORF">GCM10007933_33730</name>
</gene>
<evidence type="ECO:0008006" key="3">
    <source>
        <dbReference type="Google" id="ProtNLM"/>
    </source>
</evidence>
<evidence type="ECO:0000313" key="2">
    <source>
        <dbReference type="Proteomes" id="UP001157167"/>
    </source>
</evidence>
<name>A0ABQ6FE95_9RHOO</name>
<comment type="caution">
    <text evidence="1">The sequence shown here is derived from an EMBL/GenBank/DDBJ whole genome shotgun (WGS) entry which is preliminary data.</text>
</comment>
<accession>A0ABQ6FE95</accession>
<dbReference type="Proteomes" id="UP001157167">
    <property type="component" value="Unassembled WGS sequence"/>
</dbReference>
<organism evidence="1 2">
    <name type="scientific">Zoogloea oryzae</name>
    <dbReference type="NCBI Taxonomy" id="310767"/>
    <lineage>
        <taxon>Bacteria</taxon>
        <taxon>Pseudomonadati</taxon>
        <taxon>Pseudomonadota</taxon>
        <taxon>Betaproteobacteria</taxon>
        <taxon>Rhodocyclales</taxon>
        <taxon>Zoogloeaceae</taxon>
        <taxon>Zoogloea</taxon>
    </lineage>
</organism>
<dbReference type="RefSeq" id="WP_284189078.1">
    <property type="nucleotide sequence ID" value="NZ_BSPX01000064.1"/>
</dbReference>